<dbReference type="PANTHER" id="PTHR15020">
    <property type="entry name" value="FLAVIN REDUCTASE-RELATED"/>
    <property type="match status" value="1"/>
</dbReference>
<dbReference type="Pfam" id="PF08547">
    <property type="entry name" value="CIA30"/>
    <property type="match status" value="1"/>
</dbReference>
<name>A0A7S2YDG3_9STRA</name>
<sequence>MSMLATAVLSLLIWQGSLDSIRAWAPNHHVGRSNPLQRTTGLTPASQFGIATTRTSLPLAANSDEESPQQPSKKKKSRRKKKKAPNVNDLTRADSTQMSKEELIEAVGESMAQAKNSEKGSLGEAEEDESLLDKLNPFKAGQNLRKTIDTALTSIAAPPTTRDSLYWIDDRLSLGGGDVGTESGWDEDYVPEVLVVGALGSVGQLVVQRLLRGNAAAGRAQFRVRVLVPDLYTDTLERFGTGVTYSQGDLSNVDSLEYAVTDVDKIVMCPTSTSSSTSKDDDSIGNEDVVLKRLQERAQRAEQYDCWGMKNLVQAYQHVRHADYGTSQAAKRTLFKFSRPEDFNLFAIDYNDDEEEGEEEDSDDLSMSNDKSGDFYDDYEKYEYTEEDDEYEYEDDYDNYDDDVGNINNGDSTTTSQVQWIRNKFQHAVFVGRMPSVAQENIVAGGAGSQAAIVSSRLRSRENPDLGIDLSTAFAGLILRVCSDGGTYEAFVRTTQAEYACPFSTDAKFFTSSNNKSKNKFTTVRLPFDKFQPVLTEESNASEIPAFRGQDVQQIGFRYRAASNQNKNDNNPLVTQFQKQQQQENSLQSFYLAFSYMKLYRSQPEPEFVYVSDARIPPIVSSDMVRHDMKRLLVTANNDGSGSGEEKNVLGGGTGGGAVLLDDRTIATSLRNTVSTEEEVYYKYLGEETLKKSGLAYAVVRVQEYKEEEQDSALTEIELAAEMQTEDDKSRTVVTQDQVAQVCVSALLDAGALNKSFYLQSKQASPTNTNDLKSQFGSLPKDPVALP</sequence>
<evidence type="ECO:0000256" key="2">
    <source>
        <dbReference type="SAM" id="SignalP"/>
    </source>
</evidence>
<feature type="compositionally biased region" description="Polar residues" evidence="1">
    <location>
        <begin position="763"/>
        <end position="777"/>
    </location>
</feature>
<dbReference type="InterPro" id="IPR036291">
    <property type="entry name" value="NAD(P)-bd_dom_sf"/>
</dbReference>
<dbReference type="InterPro" id="IPR008979">
    <property type="entry name" value="Galactose-bd-like_sf"/>
</dbReference>
<feature type="compositionally biased region" description="Acidic residues" evidence="1">
    <location>
        <begin position="353"/>
        <end position="364"/>
    </location>
</feature>
<feature type="chain" id="PRO_5030655080" description="NADH:ubiquinone oxidoreductase intermediate-associated protein 30 domain-containing protein" evidence="2">
    <location>
        <begin position="19"/>
        <end position="787"/>
    </location>
</feature>
<dbReference type="SUPFAM" id="SSF49785">
    <property type="entry name" value="Galactose-binding domain-like"/>
    <property type="match status" value="1"/>
</dbReference>
<dbReference type="AlphaFoldDB" id="A0A7S2YDG3"/>
<accession>A0A7S2YDG3</accession>
<evidence type="ECO:0000313" key="4">
    <source>
        <dbReference type="EMBL" id="CAD9969330.1"/>
    </source>
</evidence>
<dbReference type="Gene3D" id="3.40.50.720">
    <property type="entry name" value="NAD(P)-binding Rossmann-like Domain"/>
    <property type="match status" value="2"/>
</dbReference>
<feature type="region of interest" description="Disordered" evidence="1">
    <location>
        <begin position="763"/>
        <end position="787"/>
    </location>
</feature>
<evidence type="ECO:0000256" key="1">
    <source>
        <dbReference type="SAM" id="MobiDB-lite"/>
    </source>
</evidence>
<reference evidence="4" key="1">
    <citation type="submission" date="2021-01" db="EMBL/GenBank/DDBJ databases">
        <authorList>
            <person name="Corre E."/>
            <person name="Pelletier E."/>
            <person name="Niang G."/>
            <person name="Scheremetjew M."/>
            <person name="Finn R."/>
            <person name="Kale V."/>
            <person name="Holt S."/>
            <person name="Cochrane G."/>
            <person name="Meng A."/>
            <person name="Brown T."/>
            <person name="Cohen L."/>
        </authorList>
    </citation>
    <scope>NUCLEOTIDE SEQUENCE</scope>
    <source>
        <strain evidence="4">CCMP125</strain>
    </source>
</reference>
<dbReference type="PANTHER" id="PTHR15020:SF43">
    <property type="entry name" value="NAD(P)-BINDING DOMAIN-CONTAINING PROTEIN"/>
    <property type="match status" value="1"/>
</dbReference>
<keyword evidence="2" id="KW-0732">Signal</keyword>
<proteinExistence type="predicted"/>
<dbReference type="InterPro" id="IPR013857">
    <property type="entry name" value="NADH-UbQ_OxRdtase-assoc_prot30"/>
</dbReference>
<feature type="compositionally biased region" description="Basic residues" evidence="1">
    <location>
        <begin position="72"/>
        <end position="84"/>
    </location>
</feature>
<protein>
    <recommendedName>
        <fullName evidence="3">NADH:ubiquinone oxidoreductase intermediate-associated protein 30 domain-containing protein</fullName>
    </recommendedName>
</protein>
<dbReference type="SUPFAM" id="SSF51735">
    <property type="entry name" value="NAD(P)-binding Rossmann-fold domains"/>
    <property type="match status" value="1"/>
</dbReference>
<gene>
    <name evidence="4" type="ORF">APAL1065_LOCUS13605</name>
</gene>
<feature type="region of interest" description="Disordered" evidence="1">
    <location>
        <begin position="353"/>
        <end position="378"/>
    </location>
</feature>
<evidence type="ECO:0000259" key="3">
    <source>
        <dbReference type="Pfam" id="PF08547"/>
    </source>
</evidence>
<organism evidence="4">
    <name type="scientific">Entomoneis paludosa</name>
    <dbReference type="NCBI Taxonomy" id="265537"/>
    <lineage>
        <taxon>Eukaryota</taxon>
        <taxon>Sar</taxon>
        <taxon>Stramenopiles</taxon>
        <taxon>Ochrophyta</taxon>
        <taxon>Bacillariophyta</taxon>
        <taxon>Bacillariophyceae</taxon>
        <taxon>Bacillariophycidae</taxon>
        <taxon>Entomoneidaceae</taxon>
        <taxon>Entomoneis</taxon>
    </lineage>
</organism>
<feature type="signal peptide" evidence="2">
    <location>
        <begin position="1"/>
        <end position="18"/>
    </location>
</feature>
<dbReference type="EMBL" id="HBHT01020298">
    <property type="protein sequence ID" value="CAD9969330.1"/>
    <property type="molecule type" value="Transcribed_RNA"/>
</dbReference>
<feature type="domain" description="NADH:ubiquinone oxidoreductase intermediate-associated protein 30" evidence="3">
    <location>
        <begin position="416"/>
        <end position="560"/>
    </location>
</feature>
<feature type="region of interest" description="Disordered" evidence="1">
    <location>
        <begin position="57"/>
        <end position="126"/>
    </location>
</feature>